<evidence type="ECO:0000256" key="1">
    <source>
        <dbReference type="SAM" id="MobiDB-lite"/>
    </source>
</evidence>
<keyword evidence="3" id="KW-1185">Reference proteome</keyword>
<proteinExistence type="predicted"/>
<evidence type="ECO:0000313" key="2">
    <source>
        <dbReference type="EMBL" id="KAF1989542.1"/>
    </source>
</evidence>
<dbReference type="AlphaFoldDB" id="A0A6G1H907"/>
<dbReference type="EMBL" id="ML977144">
    <property type="protein sequence ID" value="KAF1989542.1"/>
    <property type="molecule type" value="Genomic_DNA"/>
</dbReference>
<organism evidence="2 3">
    <name type="scientific">Aulographum hederae CBS 113979</name>
    <dbReference type="NCBI Taxonomy" id="1176131"/>
    <lineage>
        <taxon>Eukaryota</taxon>
        <taxon>Fungi</taxon>
        <taxon>Dikarya</taxon>
        <taxon>Ascomycota</taxon>
        <taxon>Pezizomycotina</taxon>
        <taxon>Dothideomycetes</taxon>
        <taxon>Pleosporomycetidae</taxon>
        <taxon>Aulographales</taxon>
        <taxon>Aulographaceae</taxon>
    </lineage>
</organism>
<feature type="compositionally biased region" description="Basic and acidic residues" evidence="1">
    <location>
        <begin position="356"/>
        <end position="371"/>
    </location>
</feature>
<protein>
    <submittedName>
        <fullName evidence="2">Uncharacterized protein</fullName>
    </submittedName>
</protein>
<dbReference type="Proteomes" id="UP000800041">
    <property type="component" value="Unassembled WGS sequence"/>
</dbReference>
<reference evidence="2" key="1">
    <citation type="journal article" date="2020" name="Stud. Mycol.">
        <title>101 Dothideomycetes genomes: a test case for predicting lifestyles and emergence of pathogens.</title>
        <authorList>
            <person name="Haridas S."/>
            <person name="Albert R."/>
            <person name="Binder M."/>
            <person name="Bloem J."/>
            <person name="Labutti K."/>
            <person name="Salamov A."/>
            <person name="Andreopoulos B."/>
            <person name="Baker S."/>
            <person name="Barry K."/>
            <person name="Bills G."/>
            <person name="Bluhm B."/>
            <person name="Cannon C."/>
            <person name="Castanera R."/>
            <person name="Culley D."/>
            <person name="Daum C."/>
            <person name="Ezra D."/>
            <person name="Gonzalez J."/>
            <person name="Henrissat B."/>
            <person name="Kuo A."/>
            <person name="Liang C."/>
            <person name="Lipzen A."/>
            <person name="Lutzoni F."/>
            <person name="Magnuson J."/>
            <person name="Mondo S."/>
            <person name="Nolan M."/>
            <person name="Ohm R."/>
            <person name="Pangilinan J."/>
            <person name="Park H.-J."/>
            <person name="Ramirez L."/>
            <person name="Alfaro M."/>
            <person name="Sun H."/>
            <person name="Tritt A."/>
            <person name="Yoshinaga Y."/>
            <person name="Zwiers L.-H."/>
            <person name="Turgeon B."/>
            <person name="Goodwin S."/>
            <person name="Spatafora J."/>
            <person name="Crous P."/>
            <person name="Grigoriev I."/>
        </authorList>
    </citation>
    <scope>NUCLEOTIDE SEQUENCE</scope>
    <source>
        <strain evidence="2">CBS 113979</strain>
    </source>
</reference>
<gene>
    <name evidence="2" type="ORF">K402DRAFT_256464</name>
</gene>
<name>A0A6G1H907_9PEZI</name>
<feature type="region of interest" description="Disordered" evidence="1">
    <location>
        <begin position="341"/>
        <end position="371"/>
    </location>
</feature>
<sequence>MPSKMETKLDLDSGAAQEQIWNALPGTWRVHRHVHWPTSHFSQSSGPSGISSKIGICTITPRYSTGFLDELVFTADVGLYPGQGDHRMMNHFVIRRTVDMENPRLGTPGLYEKTLSLWFPEERDNRQSPINWAMDLKAEIQPGGSSGEGKAPYGFWKSGLSFRPEGFQTREMAGTDSFLGYTFKFFFGERPHWEMEITWILPPDDPLALQFGQTWTQKDSFWPAVLPSRPSWMKQLDTERQTAISRENLSNEEFEENLGVQLEAYIATCPPSGTKYDIPMVGPAVQSRIEMLRDRAANRDDPVVQSYEEASALRYRKAISADPADWLPQILRKLYLEARKEEQGQARTAQSGEANDGDRSTIEDTKGKRRA</sequence>
<accession>A0A6G1H907</accession>
<evidence type="ECO:0000313" key="3">
    <source>
        <dbReference type="Proteomes" id="UP000800041"/>
    </source>
</evidence>